<reference evidence="2" key="1">
    <citation type="journal article" date="2023" name="Mol. Phylogenet. Evol.">
        <title>Genome-scale phylogeny and comparative genomics of the fungal order Sordariales.</title>
        <authorList>
            <person name="Hensen N."/>
            <person name="Bonometti L."/>
            <person name="Westerberg I."/>
            <person name="Brannstrom I.O."/>
            <person name="Guillou S."/>
            <person name="Cros-Aarteil S."/>
            <person name="Calhoun S."/>
            <person name="Haridas S."/>
            <person name="Kuo A."/>
            <person name="Mondo S."/>
            <person name="Pangilinan J."/>
            <person name="Riley R."/>
            <person name="LaButti K."/>
            <person name="Andreopoulos B."/>
            <person name="Lipzen A."/>
            <person name="Chen C."/>
            <person name="Yan M."/>
            <person name="Daum C."/>
            <person name="Ng V."/>
            <person name="Clum A."/>
            <person name="Steindorff A."/>
            <person name="Ohm R.A."/>
            <person name="Martin F."/>
            <person name="Silar P."/>
            <person name="Natvig D.O."/>
            <person name="Lalanne C."/>
            <person name="Gautier V."/>
            <person name="Ament-Velasquez S.L."/>
            <person name="Kruys A."/>
            <person name="Hutchinson M.I."/>
            <person name="Powell A.J."/>
            <person name="Barry K."/>
            <person name="Miller A.N."/>
            <person name="Grigoriev I.V."/>
            <person name="Debuchy R."/>
            <person name="Gladieux P."/>
            <person name="Hiltunen Thoren M."/>
            <person name="Johannesson H."/>
        </authorList>
    </citation>
    <scope>NUCLEOTIDE SEQUENCE</scope>
    <source>
        <strain evidence="2">CBS 955.72</strain>
    </source>
</reference>
<feature type="compositionally biased region" description="Basic and acidic residues" evidence="1">
    <location>
        <begin position="1"/>
        <end position="16"/>
    </location>
</feature>
<comment type="caution">
    <text evidence="2">The sequence shown here is derived from an EMBL/GenBank/DDBJ whole genome shotgun (WGS) entry which is preliminary data.</text>
</comment>
<sequence>MGDNHKFADLDGDHARLGTQRRSPGTTRCRSPVAGYFAFKERLSFSLKRGSLKALLEDLHDDRLSLKLITKALKDRQEFAARSPSRDAVKMARQLAQMQVKAISLFSAGAPTSDRPRHHHAAVRELQNLDRVKCKAPWSSAAMLEQ</sequence>
<dbReference type="AlphaFoldDB" id="A0AAJ0MDH9"/>
<evidence type="ECO:0000256" key="1">
    <source>
        <dbReference type="SAM" id="MobiDB-lite"/>
    </source>
</evidence>
<evidence type="ECO:0000313" key="2">
    <source>
        <dbReference type="EMBL" id="KAK3352480.1"/>
    </source>
</evidence>
<feature type="region of interest" description="Disordered" evidence="1">
    <location>
        <begin position="1"/>
        <end position="28"/>
    </location>
</feature>
<name>A0AAJ0MDH9_9PEZI</name>
<evidence type="ECO:0000313" key="3">
    <source>
        <dbReference type="Proteomes" id="UP001275084"/>
    </source>
</evidence>
<accession>A0AAJ0MDH9</accession>
<organism evidence="2 3">
    <name type="scientific">Lasiosphaeria hispida</name>
    <dbReference type="NCBI Taxonomy" id="260671"/>
    <lineage>
        <taxon>Eukaryota</taxon>
        <taxon>Fungi</taxon>
        <taxon>Dikarya</taxon>
        <taxon>Ascomycota</taxon>
        <taxon>Pezizomycotina</taxon>
        <taxon>Sordariomycetes</taxon>
        <taxon>Sordariomycetidae</taxon>
        <taxon>Sordariales</taxon>
        <taxon>Lasiosphaeriaceae</taxon>
        <taxon>Lasiosphaeria</taxon>
    </lineage>
</organism>
<keyword evidence="3" id="KW-1185">Reference proteome</keyword>
<proteinExistence type="predicted"/>
<reference evidence="2" key="2">
    <citation type="submission" date="2023-06" db="EMBL/GenBank/DDBJ databases">
        <authorList>
            <consortium name="Lawrence Berkeley National Laboratory"/>
            <person name="Haridas S."/>
            <person name="Hensen N."/>
            <person name="Bonometti L."/>
            <person name="Westerberg I."/>
            <person name="Brannstrom I.O."/>
            <person name="Guillou S."/>
            <person name="Cros-Aarteil S."/>
            <person name="Calhoun S."/>
            <person name="Kuo A."/>
            <person name="Mondo S."/>
            <person name="Pangilinan J."/>
            <person name="Riley R."/>
            <person name="Labutti K."/>
            <person name="Andreopoulos B."/>
            <person name="Lipzen A."/>
            <person name="Chen C."/>
            <person name="Yanf M."/>
            <person name="Daum C."/>
            <person name="Ng V."/>
            <person name="Clum A."/>
            <person name="Steindorff A."/>
            <person name="Ohm R."/>
            <person name="Martin F."/>
            <person name="Silar P."/>
            <person name="Natvig D."/>
            <person name="Lalanne C."/>
            <person name="Gautier V."/>
            <person name="Ament-Velasquez S.L."/>
            <person name="Kruys A."/>
            <person name="Hutchinson M.I."/>
            <person name="Powell A.J."/>
            <person name="Barry K."/>
            <person name="Miller A.N."/>
            <person name="Grigoriev I.V."/>
            <person name="Debuchy R."/>
            <person name="Gladieux P."/>
            <person name="Thoren M.H."/>
            <person name="Johannesson H."/>
        </authorList>
    </citation>
    <scope>NUCLEOTIDE SEQUENCE</scope>
    <source>
        <strain evidence="2">CBS 955.72</strain>
    </source>
</reference>
<dbReference type="Proteomes" id="UP001275084">
    <property type="component" value="Unassembled WGS sequence"/>
</dbReference>
<dbReference type="EMBL" id="JAUIQD010000004">
    <property type="protein sequence ID" value="KAK3352480.1"/>
    <property type="molecule type" value="Genomic_DNA"/>
</dbReference>
<gene>
    <name evidence="2" type="ORF">B0T25DRAFT_606336</name>
</gene>
<protein>
    <submittedName>
        <fullName evidence="2">Uncharacterized protein</fullName>
    </submittedName>
</protein>